<dbReference type="RefSeq" id="WP_113784141.1">
    <property type="nucleotide sequence ID" value="NZ_CP144490.1"/>
</dbReference>
<dbReference type="AlphaFoldDB" id="A0A366SHI0"/>
<comment type="caution">
    <text evidence="2">The sequence shown here is derived from an EMBL/GenBank/DDBJ whole genome shotgun (WGS) entry which is preliminary data.</text>
</comment>
<protein>
    <recommendedName>
        <fullName evidence="1">Transposase DDE domain-containing protein</fullName>
    </recommendedName>
</protein>
<dbReference type="InterPro" id="IPR025668">
    <property type="entry name" value="Tnp_DDE_dom"/>
</dbReference>
<organism evidence="2 3">
    <name type="scientific">Enterococcus cecorum</name>
    <dbReference type="NCBI Taxonomy" id="44008"/>
    <lineage>
        <taxon>Bacteria</taxon>
        <taxon>Bacillati</taxon>
        <taxon>Bacillota</taxon>
        <taxon>Bacilli</taxon>
        <taxon>Lactobacillales</taxon>
        <taxon>Enterococcaceae</taxon>
        <taxon>Enterococcus</taxon>
    </lineage>
</organism>
<evidence type="ECO:0000259" key="1">
    <source>
        <dbReference type="Pfam" id="PF13612"/>
    </source>
</evidence>
<name>A0A366SHI0_9ENTE</name>
<dbReference type="Proteomes" id="UP000252800">
    <property type="component" value="Unassembled WGS sequence"/>
</dbReference>
<feature type="domain" description="Transposase DDE" evidence="1">
    <location>
        <begin position="116"/>
        <end position="256"/>
    </location>
</feature>
<reference evidence="2 3" key="1">
    <citation type="submission" date="2015-06" db="EMBL/GenBank/DDBJ databases">
        <title>The Genome Sequence of Enterococcus cecorum 170AEA1.</title>
        <authorList>
            <consortium name="The Broad Institute Genomics Platform"/>
            <consortium name="The Broad Institute Genome Sequencing Center for Infectious Disease"/>
            <person name="Earl A.M."/>
            <person name="Van Tyne D."/>
            <person name="Lebreton F."/>
            <person name="Saavedra J.T."/>
            <person name="Gilmore M.S."/>
            <person name="Manson McGuire A."/>
            <person name="Clock S."/>
            <person name="Crupain M."/>
            <person name="Rangan U."/>
            <person name="Young S."/>
            <person name="Abouelleil A."/>
            <person name="Cao P."/>
            <person name="Chapman S.B."/>
            <person name="Griggs A."/>
            <person name="Priest M."/>
            <person name="Shea T."/>
            <person name="Wortman J."/>
            <person name="Nusbaum C."/>
            <person name="Birren B."/>
        </authorList>
    </citation>
    <scope>NUCLEOTIDE SEQUENCE [LARGE SCALE GENOMIC DNA]</scope>
    <source>
        <strain evidence="2 3">170AEA1</strain>
    </source>
</reference>
<accession>A0A366SHI0</accession>
<dbReference type="EMBL" id="LEOY01000004">
    <property type="protein sequence ID" value="RBR30706.1"/>
    <property type="molecule type" value="Genomic_DNA"/>
</dbReference>
<evidence type="ECO:0000313" key="2">
    <source>
        <dbReference type="EMBL" id="RBR30706.1"/>
    </source>
</evidence>
<dbReference type="Pfam" id="PF13612">
    <property type="entry name" value="DDE_Tnp_1_3"/>
    <property type="match status" value="1"/>
</dbReference>
<sequence>MRNQSHYTETFTEPQVLFSMILEKVTDLYKKYVPSFVQNRRNVSLQKQSDTVIIACVLWTLMQDYKNQTAAYRAIRSHLFNENFPERSRFCRICQNLSFVIKLIRFHFIQELIVGTDLVIVDSMPCPLCKPIRNRRATLLSEIADIGYNATKKEHYYGVKLSFFVTESGFPVNYVVSAASVHDIHMVKTLAQTSPFPQIIGDKGYLSKDLKNELAEDGITLTTPMRKNMVGADKVDNCLLGKRRKAIETVFSNLESLGIQAFNSRSYQAFEFRLESLLLVYALMLEKAKQRFGNTLRYSLGRF</sequence>
<dbReference type="NCBIfam" id="NF033520">
    <property type="entry name" value="transpos_IS982"/>
    <property type="match status" value="1"/>
</dbReference>
<evidence type="ECO:0000313" key="3">
    <source>
        <dbReference type="Proteomes" id="UP000252800"/>
    </source>
</evidence>
<gene>
    <name evidence="2" type="ORF">EB18_00717</name>
</gene>
<proteinExistence type="predicted"/>